<dbReference type="RefSeq" id="WP_108002946.1">
    <property type="nucleotide sequence ID" value="NZ_JBHEEX010000017.1"/>
</dbReference>
<dbReference type="Proteomes" id="UP000241247">
    <property type="component" value="Unassembled WGS sequence"/>
</dbReference>
<dbReference type="EMBL" id="PZZZ01000004">
    <property type="protein sequence ID" value="PTM95218.1"/>
    <property type="molecule type" value="Genomic_DNA"/>
</dbReference>
<dbReference type="PANTHER" id="PTHR46844">
    <property type="entry name" value="SLR5058 PROTEIN"/>
    <property type="match status" value="1"/>
</dbReference>
<organism evidence="2 3">
    <name type="scientific">Mycoplana dimorpha</name>
    <dbReference type="NCBI Taxonomy" id="28320"/>
    <lineage>
        <taxon>Bacteria</taxon>
        <taxon>Pseudomonadati</taxon>
        <taxon>Pseudomonadota</taxon>
        <taxon>Alphaproteobacteria</taxon>
        <taxon>Hyphomicrobiales</taxon>
        <taxon>Rhizobiaceae</taxon>
        <taxon>Mycoplana</taxon>
    </lineage>
</organism>
<feature type="domain" description="NACHT" evidence="1">
    <location>
        <begin position="102"/>
        <end position="246"/>
    </location>
</feature>
<dbReference type="AlphaFoldDB" id="A0A2T5B8B5"/>
<dbReference type="InterPro" id="IPR007111">
    <property type="entry name" value="NACHT_NTPase"/>
</dbReference>
<sequence length="629" mass="73121">MAVETIAASIAAQGFSGLLGNLATSYVQRKIKALSSNGDEIKTDLNDHLHSTFQKCIEIKTILSDKKPEKTLDLYVDETFDVDGKEVDQYTLVEKVKKGAACVITGTGGGGKSMFMRYLWLSFFENPEGRIPFFLELRQLNYFTHNSISDFIFHSIIKSGSSISQLNFSKALKQGEFVLFFDGFDEINHDQREKVEQMIISLREANPNLTIIVTSRPDDRFHGWQQFEICKVRPLKKNQVVELVQKAPYVDEYKKTFLSQLDKLYGSHESFLTTPLLAYMMLVTFSYNQDIPKKMFLFYEQAFEALYTRHDLTKGGYRRKLYTGLERQELIKLLSYFCLKSYYDENFEFTDVNLNETIDKAKSIEGIDVVNENFIKDMSESICLLKKEGIVYSFTHRSFQEYFAANCIARVANRNVEKMFFEFSNRYNDSVMQMVYDINTDLFREKYIVPSAHKFDYFFSKGRDEGLFECFAENANLKIQYDISHGRKYFHQAKSSRQKKVIPRRMYAHYDVTHEGTLHSFYQNILRVTGNKVAQSINVSEFHKSDEGFMRKAVDLIKDPEIKMISLSAEGGELRFLEVNPELSKLLVEGLGKSGIVHYMRLSVEYFYDFVNSEVEKYRHVSKSFEELF</sequence>
<dbReference type="Gene3D" id="3.40.50.300">
    <property type="entry name" value="P-loop containing nucleotide triphosphate hydrolases"/>
    <property type="match status" value="1"/>
</dbReference>
<comment type="caution">
    <text evidence="2">The sequence shown here is derived from an EMBL/GenBank/DDBJ whole genome shotgun (WGS) entry which is preliminary data.</text>
</comment>
<accession>A0A2T5B8B5</accession>
<evidence type="ECO:0000259" key="1">
    <source>
        <dbReference type="Pfam" id="PF05729"/>
    </source>
</evidence>
<evidence type="ECO:0000313" key="2">
    <source>
        <dbReference type="EMBL" id="PTM95218.1"/>
    </source>
</evidence>
<proteinExistence type="predicted"/>
<dbReference type="SUPFAM" id="SSF52540">
    <property type="entry name" value="P-loop containing nucleoside triphosphate hydrolases"/>
    <property type="match status" value="1"/>
</dbReference>
<reference evidence="2 3" key="1">
    <citation type="submission" date="2018-04" db="EMBL/GenBank/DDBJ databases">
        <title>Genomic Encyclopedia of Type Strains, Phase IV (KMG-IV): sequencing the most valuable type-strain genomes for metagenomic binning, comparative biology and taxonomic classification.</title>
        <authorList>
            <person name="Goeker M."/>
        </authorList>
    </citation>
    <scope>NUCLEOTIDE SEQUENCE [LARGE SCALE GENOMIC DNA]</scope>
    <source>
        <strain evidence="2 3">DSM 7138</strain>
    </source>
</reference>
<dbReference type="Pfam" id="PF05729">
    <property type="entry name" value="NACHT"/>
    <property type="match status" value="1"/>
</dbReference>
<dbReference type="InterPro" id="IPR027417">
    <property type="entry name" value="P-loop_NTPase"/>
</dbReference>
<dbReference type="PANTHER" id="PTHR46844:SF1">
    <property type="entry name" value="SLR5058 PROTEIN"/>
    <property type="match status" value="1"/>
</dbReference>
<gene>
    <name evidence="2" type="ORF">C7449_104291</name>
</gene>
<keyword evidence="3" id="KW-1185">Reference proteome</keyword>
<protein>
    <submittedName>
        <fullName evidence="2">NACHT domain-containing protein</fullName>
    </submittedName>
</protein>
<evidence type="ECO:0000313" key="3">
    <source>
        <dbReference type="Proteomes" id="UP000241247"/>
    </source>
</evidence>
<name>A0A2T5B8B5_MYCDI</name>
<dbReference type="OrthoDB" id="2081291at2"/>